<evidence type="ECO:0000313" key="3">
    <source>
        <dbReference type="Proteomes" id="UP000017842"/>
    </source>
</evidence>
<proteinExistence type="predicted"/>
<dbReference type="RefSeq" id="WP_023493424.1">
    <property type="nucleotide sequence ID" value="NZ_AYLO01000015.1"/>
</dbReference>
<organism evidence="2 3">
    <name type="scientific">Methyloglobulus morosus KoM1</name>
    <dbReference type="NCBI Taxonomy" id="1116472"/>
    <lineage>
        <taxon>Bacteria</taxon>
        <taxon>Pseudomonadati</taxon>
        <taxon>Pseudomonadota</taxon>
        <taxon>Gammaproteobacteria</taxon>
        <taxon>Methylococcales</taxon>
        <taxon>Methylococcaceae</taxon>
        <taxon>Methyloglobulus</taxon>
    </lineage>
</organism>
<accession>V5BJX6</accession>
<reference evidence="2 3" key="1">
    <citation type="journal article" date="2013" name="Genome Announc.">
        <title>Draft Genome Sequence of the Methanotrophic Gammaproteobacterium Methyloglobulus morosus DSM 22980 Strain KoM1.</title>
        <authorList>
            <person name="Poehlein A."/>
            <person name="Deutzmann J.S."/>
            <person name="Daniel R."/>
            <person name="Simeonova D.D."/>
        </authorList>
    </citation>
    <scope>NUCLEOTIDE SEQUENCE [LARGE SCALE GENOMIC DNA]</scope>
    <source>
        <strain evidence="2 3">KoM1</strain>
    </source>
</reference>
<dbReference type="PATRIC" id="fig|1116472.3.peg.520"/>
<dbReference type="eggNOG" id="COG2304">
    <property type="taxonomic scope" value="Bacteria"/>
</dbReference>
<dbReference type="OrthoDB" id="7055767at2"/>
<evidence type="ECO:0000313" key="2">
    <source>
        <dbReference type="EMBL" id="ESS73600.1"/>
    </source>
</evidence>
<comment type="caution">
    <text evidence="2">The sequence shown here is derived from an EMBL/GenBank/DDBJ whole genome shotgun (WGS) entry which is preliminary data.</text>
</comment>
<evidence type="ECO:0000259" key="1">
    <source>
        <dbReference type="PROSITE" id="PS50234"/>
    </source>
</evidence>
<dbReference type="SMART" id="SM00327">
    <property type="entry name" value="VWA"/>
    <property type="match status" value="1"/>
</dbReference>
<sequence>MLNRQIAKDYRFWFLLLALATMLSSFVYPTKIEPRPTYQIIAIVDITRSMNAEDYHLDEKTVSRLEFVKHTLSELLLQLPCESKLGLGVFTDRRSTLLFDPIDVCTGHNELDAAIKALDWRMAWAADSRIASGLFSTLEMLKDRKETLLFMTDGHEAPPINPRYRTDFSSVKNKLKGLVVGIGGTQPVPIPKYNQRGECEGFYSVEDVPHRSAFGESDLNPEKIEGYNARNAPFGSAETIGTEHLSALNESYLSQLSLEAGFEYLHLTEPQTMLAKLEASNIYPVVKNSVADIRWQWAILALSLTIALWL</sequence>
<gene>
    <name evidence="2" type="primary">mxaL</name>
    <name evidence="2" type="ORF">MGMO_15c00210</name>
</gene>
<dbReference type="SUPFAM" id="SSF53300">
    <property type="entry name" value="vWA-like"/>
    <property type="match status" value="1"/>
</dbReference>
<dbReference type="Pfam" id="PF13519">
    <property type="entry name" value="VWA_2"/>
    <property type="match status" value="1"/>
</dbReference>
<keyword evidence="3" id="KW-1185">Reference proteome</keyword>
<dbReference type="Gene3D" id="3.40.50.410">
    <property type="entry name" value="von Willebrand factor, type A domain"/>
    <property type="match status" value="1"/>
</dbReference>
<dbReference type="InterPro" id="IPR002035">
    <property type="entry name" value="VWF_A"/>
</dbReference>
<dbReference type="Proteomes" id="UP000017842">
    <property type="component" value="Unassembled WGS sequence"/>
</dbReference>
<protein>
    <submittedName>
        <fullName evidence="2">MxaL protein involved in methanol oxidation</fullName>
    </submittedName>
</protein>
<dbReference type="PROSITE" id="PS50234">
    <property type="entry name" value="VWFA"/>
    <property type="match status" value="1"/>
</dbReference>
<dbReference type="AlphaFoldDB" id="V5BJX6"/>
<feature type="domain" description="VWFA" evidence="1">
    <location>
        <begin position="39"/>
        <end position="183"/>
    </location>
</feature>
<name>V5BJX6_9GAMM</name>
<dbReference type="STRING" id="1116472.MGMO_15c00210"/>
<dbReference type="InterPro" id="IPR036465">
    <property type="entry name" value="vWFA_dom_sf"/>
</dbReference>
<dbReference type="EMBL" id="AYLO01000015">
    <property type="protein sequence ID" value="ESS73600.1"/>
    <property type="molecule type" value="Genomic_DNA"/>
</dbReference>